<name>A0A3L6RZJ1_PANMI</name>
<protein>
    <submittedName>
        <fullName evidence="1">Uncharacterized protein</fullName>
    </submittedName>
</protein>
<dbReference type="AlphaFoldDB" id="A0A3L6RZJ1"/>
<sequence length="88" mass="10015">MRVVDLLSPCGRRWDDAALNRNLIDADAPAMKQIPLGRSREDFWAWSGERHGNYSVLSTYRLLAEQEAQLRNHGDNRASYSATNADPR</sequence>
<reference evidence="2" key="1">
    <citation type="journal article" date="2019" name="Nat. Commun.">
        <title>The genome of broomcorn millet.</title>
        <authorList>
            <person name="Zou C."/>
            <person name="Miki D."/>
            <person name="Li D."/>
            <person name="Tang Q."/>
            <person name="Xiao L."/>
            <person name="Rajput S."/>
            <person name="Deng P."/>
            <person name="Jia W."/>
            <person name="Huang R."/>
            <person name="Zhang M."/>
            <person name="Sun Y."/>
            <person name="Hu J."/>
            <person name="Fu X."/>
            <person name="Schnable P.S."/>
            <person name="Li F."/>
            <person name="Zhang H."/>
            <person name="Feng B."/>
            <person name="Zhu X."/>
            <person name="Liu R."/>
            <person name="Schnable J.C."/>
            <person name="Zhu J.-K."/>
            <person name="Zhang H."/>
        </authorList>
    </citation>
    <scope>NUCLEOTIDE SEQUENCE [LARGE SCALE GENOMIC DNA]</scope>
</reference>
<dbReference type="Proteomes" id="UP000275267">
    <property type="component" value="Unassembled WGS sequence"/>
</dbReference>
<comment type="caution">
    <text evidence="1">The sequence shown here is derived from an EMBL/GenBank/DDBJ whole genome shotgun (WGS) entry which is preliminary data.</text>
</comment>
<dbReference type="EMBL" id="PQIB02000006">
    <property type="protein sequence ID" value="RLN12140.1"/>
    <property type="molecule type" value="Genomic_DNA"/>
</dbReference>
<evidence type="ECO:0000313" key="2">
    <source>
        <dbReference type="Proteomes" id="UP000275267"/>
    </source>
</evidence>
<evidence type="ECO:0000313" key="1">
    <source>
        <dbReference type="EMBL" id="RLN12140.1"/>
    </source>
</evidence>
<accession>A0A3L6RZJ1</accession>
<proteinExistence type="predicted"/>
<organism evidence="1 2">
    <name type="scientific">Panicum miliaceum</name>
    <name type="common">Proso millet</name>
    <name type="synonym">Broomcorn millet</name>
    <dbReference type="NCBI Taxonomy" id="4540"/>
    <lineage>
        <taxon>Eukaryota</taxon>
        <taxon>Viridiplantae</taxon>
        <taxon>Streptophyta</taxon>
        <taxon>Embryophyta</taxon>
        <taxon>Tracheophyta</taxon>
        <taxon>Spermatophyta</taxon>
        <taxon>Magnoliopsida</taxon>
        <taxon>Liliopsida</taxon>
        <taxon>Poales</taxon>
        <taxon>Poaceae</taxon>
        <taxon>PACMAD clade</taxon>
        <taxon>Panicoideae</taxon>
        <taxon>Panicodae</taxon>
        <taxon>Paniceae</taxon>
        <taxon>Panicinae</taxon>
        <taxon>Panicum</taxon>
        <taxon>Panicum sect. Panicum</taxon>
    </lineage>
</organism>
<keyword evidence="2" id="KW-1185">Reference proteome</keyword>
<gene>
    <name evidence="1" type="ORF">C2845_PM09G15740</name>
</gene>